<keyword evidence="1" id="KW-0812">Transmembrane</keyword>
<feature type="transmembrane region" description="Helical" evidence="1">
    <location>
        <begin position="139"/>
        <end position="156"/>
    </location>
</feature>
<feature type="transmembrane region" description="Helical" evidence="1">
    <location>
        <begin position="162"/>
        <end position="179"/>
    </location>
</feature>
<dbReference type="EMBL" id="MRCB01000007">
    <property type="protein sequence ID" value="OKH24204.1"/>
    <property type="molecule type" value="Genomic_DNA"/>
</dbReference>
<dbReference type="RefSeq" id="WP_073599186.1">
    <property type="nucleotide sequence ID" value="NZ_MRCB01000007.1"/>
</dbReference>
<evidence type="ECO:0000313" key="2">
    <source>
        <dbReference type="EMBL" id="OKH24204.1"/>
    </source>
</evidence>
<dbReference type="Proteomes" id="UP000186868">
    <property type="component" value="Unassembled WGS sequence"/>
</dbReference>
<organism evidence="2 3">
    <name type="scientific">Hydrococcus rivularis NIES-593</name>
    <dbReference type="NCBI Taxonomy" id="1921803"/>
    <lineage>
        <taxon>Bacteria</taxon>
        <taxon>Bacillati</taxon>
        <taxon>Cyanobacteriota</taxon>
        <taxon>Cyanophyceae</taxon>
        <taxon>Pleurocapsales</taxon>
        <taxon>Hydrococcaceae</taxon>
        <taxon>Hydrococcus</taxon>
    </lineage>
</organism>
<keyword evidence="3" id="KW-1185">Reference proteome</keyword>
<evidence type="ECO:0008006" key="4">
    <source>
        <dbReference type="Google" id="ProtNLM"/>
    </source>
</evidence>
<evidence type="ECO:0000256" key="1">
    <source>
        <dbReference type="SAM" id="Phobius"/>
    </source>
</evidence>
<feature type="transmembrane region" description="Helical" evidence="1">
    <location>
        <begin position="186"/>
        <end position="209"/>
    </location>
</feature>
<gene>
    <name evidence="2" type="ORF">NIES593_08605</name>
</gene>
<protein>
    <recommendedName>
        <fullName evidence="4">Glycosyltransferase RgtA/B/C/D-like domain-containing protein</fullName>
    </recommendedName>
</protein>
<keyword evidence="1" id="KW-1133">Transmembrane helix</keyword>
<sequence>MKIADKTSMQRSQPSFDFQPIKFDRRDLAIAIVLILCAGLASYQGSLLAQSVEQRDNIWFAGDSALVFTQVTSPESDVYRRVRHPWFPILAPALVYFLKITSGVDSYTAWSLVTAGVASLWIGMLFVLLRLIGCRQLDAAIFSILAGTSASAIFGFVAPECYPMSSITMLIGLLFAAIVQYRKLSILWYAVATSLTLSMSVTNGFPGFVLSR</sequence>
<comment type="caution">
    <text evidence="2">The sequence shown here is derived from an EMBL/GenBank/DDBJ whole genome shotgun (WGS) entry which is preliminary data.</text>
</comment>
<proteinExistence type="predicted"/>
<keyword evidence="1" id="KW-0472">Membrane</keyword>
<dbReference type="STRING" id="1921803.NIES593_08605"/>
<accession>A0A1U7HKX0</accession>
<reference evidence="2 3" key="1">
    <citation type="submission" date="2016-11" db="EMBL/GenBank/DDBJ databases">
        <title>Draft Genome Sequences of Nine Cyanobacterial Strains from Diverse Habitats.</title>
        <authorList>
            <person name="Zhu T."/>
            <person name="Hou S."/>
            <person name="Lu X."/>
            <person name="Hess W.R."/>
        </authorList>
    </citation>
    <scope>NUCLEOTIDE SEQUENCE [LARGE SCALE GENOMIC DNA]</scope>
    <source>
        <strain evidence="2 3">NIES-593</strain>
    </source>
</reference>
<evidence type="ECO:0000313" key="3">
    <source>
        <dbReference type="Proteomes" id="UP000186868"/>
    </source>
</evidence>
<dbReference type="AlphaFoldDB" id="A0A1U7HKX0"/>
<name>A0A1U7HKX0_9CYAN</name>
<feature type="transmembrane region" description="Helical" evidence="1">
    <location>
        <begin position="107"/>
        <end position="132"/>
    </location>
</feature>
<dbReference type="OrthoDB" id="8839685at2"/>